<dbReference type="InterPro" id="IPR011042">
    <property type="entry name" value="6-blade_b-propeller_TolB-like"/>
</dbReference>
<dbReference type="PANTHER" id="PTHR42776:SF27">
    <property type="entry name" value="DIPEPTIDYL PEPTIDASE FAMILY MEMBER 6"/>
    <property type="match status" value="1"/>
</dbReference>
<dbReference type="AlphaFoldDB" id="A0A6V8KI71"/>
<evidence type="ECO:0000313" key="4">
    <source>
        <dbReference type="EMBL" id="GFJ81799.1"/>
    </source>
</evidence>
<organism evidence="4 5">
    <name type="scientific">Phytohabitans houttuyneae</name>
    <dbReference type="NCBI Taxonomy" id="1076126"/>
    <lineage>
        <taxon>Bacteria</taxon>
        <taxon>Bacillati</taxon>
        <taxon>Actinomycetota</taxon>
        <taxon>Actinomycetes</taxon>
        <taxon>Micromonosporales</taxon>
        <taxon>Micromonosporaceae</taxon>
    </lineage>
</organism>
<dbReference type="Pfam" id="PF00326">
    <property type="entry name" value="Peptidase_S9"/>
    <property type="match status" value="1"/>
</dbReference>
<feature type="domain" description="Peptidase S9 prolyl oligopeptidase catalytic" evidence="3">
    <location>
        <begin position="439"/>
        <end position="640"/>
    </location>
</feature>
<dbReference type="Gene3D" id="2.120.10.30">
    <property type="entry name" value="TolB, C-terminal domain"/>
    <property type="match status" value="1"/>
</dbReference>
<dbReference type="InterPro" id="IPR001375">
    <property type="entry name" value="Peptidase_S9_cat"/>
</dbReference>
<dbReference type="SUPFAM" id="SSF82171">
    <property type="entry name" value="DPP6 N-terminal domain-like"/>
    <property type="match status" value="1"/>
</dbReference>
<accession>A0A6V8KI71</accession>
<dbReference type="Proteomes" id="UP000482800">
    <property type="component" value="Unassembled WGS sequence"/>
</dbReference>
<dbReference type="GO" id="GO:0004252">
    <property type="term" value="F:serine-type endopeptidase activity"/>
    <property type="evidence" value="ECO:0007669"/>
    <property type="project" value="TreeGrafter"/>
</dbReference>
<protein>
    <recommendedName>
        <fullName evidence="3">Peptidase S9 prolyl oligopeptidase catalytic domain-containing protein</fullName>
    </recommendedName>
</protein>
<dbReference type="EMBL" id="BLPF01000002">
    <property type="protein sequence ID" value="GFJ81799.1"/>
    <property type="molecule type" value="Genomic_DNA"/>
</dbReference>
<proteinExistence type="predicted"/>
<dbReference type="RefSeq" id="WP_246273931.1">
    <property type="nucleotide sequence ID" value="NZ_BAABGO010000022.1"/>
</dbReference>
<evidence type="ECO:0000256" key="1">
    <source>
        <dbReference type="ARBA" id="ARBA00022801"/>
    </source>
</evidence>
<evidence type="ECO:0000256" key="2">
    <source>
        <dbReference type="ARBA" id="ARBA00022825"/>
    </source>
</evidence>
<reference evidence="4 5" key="2">
    <citation type="submission" date="2020-03" db="EMBL/GenBank/DDBJ databases">
        <authorList>
            <person name="Ichikawa N."/>
            <person name="Kimura A."/>
            <person name="Kitahashi Y."/>
            <person name="Uohara A."/>
        </authorList>
    </citation>
    <scope>NUCLEOTIDE SEQUENCE [LARGE SCALE GENOMIC DNA]</scope>
    <source>
        <strain evidence="4 5">NBRC 108639</strain>
    </source>
</reference>
<dbReference type="Gene3D" id="3.40.50.1820">
    <property type="entry name" value="alpha/beta hydrolase"/>
    <property type="match status" value="1"/>
</dbReference>
<name>A0A6V8KI71_9ACTN</name>
<keyword evidence="2" id="KW-0645">Protease</keyword>
<keyword evidence="5" id="KW-1185">Reference proteome</keyword>
<keyword evidence="2" id="KW-0720">Serine protease</keyword>
<dbReference type="InterPro" id="IPR011659">
    <property type="entry name" value="WD40"/>
</dbReference>
<dbReference type="SUPFAM" id="SSF53474">
    <property type="entry name" value="alpha/beta-Hydrolases"/>
    <property type="match status" value="1"/>
</dbReference>
<evidence type="ECO:0000313" key="5">
    <source>
        <dbReference type="Proteomes" id="UP000482800"/>
    </source>
</evidence>
<dbReference type="InterPro" id="IPR029058">
    <property type="entry name" value="AB_hydrolase_fold"/>
</dbReference>
<comment type="caution">
    <text evidence="4">The sequence shown here is derived from an EMBL/GenBank/DDBJ whole genome shotgun (WGS) entry which is preliminary data.</text>
</comment>
<evidence type="ECO:0000259" key="3">
    <source>
        <dbReference type="Pfam" id="PF00326"/>
    </source>
</evidence>
<sequence>MDQVKLTAELVVDGRVPQALALSPDGRWVAYVVTPAGRAGDHPVSELWVAAVDANSAPRRLARGEAYDSAPRWSADSRSIYFLSDRAERGTAQLQRAALAGGAVRPLTRWAGGVSGHLPLADPDLVVVIAADEPSDEDERRVRERDDARVYGERVRPDRLRLLDVRSGEVRTPRAFGDRHVVEVVQRPGDGMLAVLTWSTPDIDPGLVEPGLHLLDPDTGAARDLGPAAAGASSLVWWPASDGWHLAYVAKTPPALVGGQAVLDVAVPTNGPVGEHRNLTAGMTACPSELVQVGAGPPLVLVADGLDTAVHRLDPAGPHLVEAYRVDGLATSLTASRNGDAVAVVRSTSYRPANVHAGPTGGPLACLTDLRPELRDVRWGVQERLSYEAADGLPLDGLLILPAGQSREDGPFPLVTLPHGGPYDRHADRLALAWHPSGQWLAAAGYAVFLPNPRGGKGHGHDFAARAAGAVGLDEWTEIGAGIDLLVAGGVADPDRLGIGGWSHGGFLAAWAVGQTDRFKAAVVGAGVSDWGMLAATGEEGPFEAALGGSDGWDGPGPHRHDRLSPISYAARINTPVLILHGEGDTNVPVSQAQFLHRALRRFGVEHTYVVYPREGHSIRERNHQLDVLRRTRAWFDRWLI</sequence>
<dbReference type="Pfam" id="PF07676">
    <property type="entry name" value="PD40"/>
    <property type="match status" value="1"/>
</dbReference>
<dbReference type="GO" id="GO:0006508">
    <property type="term" value="P:proteolysis"/>
    <property type="evidence" value="ECO:0007669"/>
    <property type="project" value="InterPro"/>
</dbReference>
<reference evidence="4 5" key="1">
    <citation type="submission" date="2020-03" db="EMBL/GenBank/DDBJ databases">
        <title>Whole genome shotgun sequence of Phytohabitans houttuyneae NBRC 108639.</title>
        <authorList>
            <person name="Komaki H."/>
            <person name="Tamura T."/>
        </authorList>
    </citation>
    <scope>NUCLEOTIDE SEQUENCE [LARGE SCALE GENOMIC DNA]</scope>
    <source>
        <strain evidence="4 5">NBRC 108639</strain>
    </source>
</reference>
<dbReference type="PANTHER" id="PTHR42776">
    <property type="entry name" value="SERINE PEPTIDASE S9 FAMILY MEMBER"/>
    <property type="match status" value="1"/>
</dbReference>
<gene>
    <name evidence="4" type="ORF">Phou_059790</name>
</gene>
<keyword evidence="1" id="KW-0378">Hydrolase</keyword>